<protein>
    <submittedName>
        <fullName evidence="2">Uncharacterized protein</fullName>
    </submittedName>
</protein>
<reference evidence="2 3" key="1">
    <citation type="submission" date="2019-07" db="EMBL/GenBank/DDBJ databases">
        <title>Lentzea xizangensis sp. nov., isolated from Qinghai-Tibetan Plateau Soils.</title>
        <authorList>
            <person name="Huang J."/>
        </authorList>
    </citation>
    <scope>NUCLEOTIDE SEQUENCE [LARGE SCALE GENOMIC DNA]</scope>
    <source>
        <strain evidence="2 3">FXJ1.1311</strain>
    </source>
</reference>
<organism evidence="2 3">
    <name type="scientific">Lentzea tibetensis</name>
    <dbReference type="NCBI Taxonomy" id="2591470"/>
    <lineage>
        <taxon>Bacteria</taxon>
        <taxon>Bacillati</taxon>
        <taxon>Actinomycetota</taxon>
        <taxon>Actinomycetes</taxon>
        <taxon>Pseudonocardiales</taxon>
        <taxon>Pseudonocardiaceae</taxon>
        <taxon>Lentzea</taxon>
    </lineage>
</organism>
<dbReference type="AlphaFoldDB" id="A0A563EMG9"/>
<dbReference type="RefSeq" id="WP_146357344.1">
    <property type="nucleotide sequence ID" value="NZ_VOBR01000024.1"/>
</dbReference>
<evidence type="ECO:0000313" key="3">
    <source>
        <dbReference type="Proteomes" id="UP000316639"/>
    </source>
</evidence>
<keyword evidence="1" id="KW-0472">Membrane</keyword>
<comment type="caution">
    <text evidence="2">The sequence shown here is derived from an EMBL/GenBank/DDBJ whole genome shotgun (WGS) entry which is preliminary data.</text>
</comment>
<dbReference type="OrthoDB" id="3531426at2"/>
<name>A0A563EMG9_9PSEU</name>
<accession>A0A563EMG9</accession>
<feature type="transmembrane region" description="Helical" evidence="1">
    <location>
        <begin position="6"/>
        <end position="28"/>
    </location>
</feature>
<keyword evidence="1" id="KW-1133">Transmembrane helix</keyword>
<sequence length="171" mass="18076">MTDLVMTFPLMRGGGMFLVAIGLGIVVGGIGPRSWLAPALAAGAALGVVIMAVGGATKLIFAGLGSPPLYQWIVLGVAFLVEGYLVYLVSDRNEFGTREFWMWMLIVVAAHFLILTFSHGPLCGVLAVACMINAVIGLRTSINFQVFWAIDGVLKVLIGASMIALTYVAVD</sequence>
<keyword evidence="1" id="KW-0812">Transmembrane</keyword>
<gene>
    <name evidence="2" type="ORF">FKR81_31100</name>
</gene>
<evidence type="ECO:0000256" key="1">
    <source>
        <dbReference type="SAM" id="Phobius"/>
    </source>
</evidence>
<keyword evidence="3" id="KW-1185">Reference proteome</keyword>
<feature type="transmembrane region" description="Helical" evidence="1">
    <location>
        <begin position="124"/>
        <end position="140"/>
    </location>
</feature>
<feature type="transmembrane region" description="Helical" evidence="1">
    <location>
        <begin position="35"/>
        <end position="57"/>
    </location>
</feature>
<evidence type="ECO:0000313" key="2">
    <source>
        <dbReference type="EMBL" id="TWP47789.1"/>
    </source>
</evidence>
<dbReference type="EMBL" id="VOBR01000024">
    <property type="protein sequence ID" value="TWP47789.1"/>
    <property type="molecule type" value="Genomic_DNA"/>
</dbReference>
<dbReference type="InterPro" id="IPR046717">
    <property type="entry name" value="DUF6609"/>
</dbReference>
<feature type="transmembrane region" description="Helical" evidence="1">
    <location>
        <begin position="152"/>
        <end position="170"/>
    </location>
</feature>
<proteinExistence type="predicted"/>
<dbReference type="Proteomes" id="UP000316639">
    <property type="component" value="Unassembled WGS sequence"/>
</dbReference>
<feature type="transmembrane region" description="Helical" evidence="1">
    <location>
        <begin position="69"/>
        <end position="88"/>
    </location>
</feature>
<dbReference type="Pfam" id="PF20313">
    <property type="entry name" value="DUF6609"/>
    <property type="match status" value="1"/>
</dbReference>